<comment type="caution">
    <text evidence="9">The sequence shown here is derived from an EMBL/GenBank/DDBJ whole genome shotgun (WGS) entry which is preliminary data.</text>
</comment>
<accession>A0ABV6Z5Q4</accession>
<dbReference type="Pfam" id="PF00069">
    <property type="entry name" value="Pkinase"/>
    <property type="match status" value="1"/>
</dbReference>
<dbReference type="GO" id="GO:0016301">
    <property type="term" value="F:kinase activity"/>
    <property type="evidence" value="ECO:0007669"/>
    <property type="project" value="UniProtKB-KW"/>
</dbReference>
<evidence type="ECO:0000259" key="7">
    <source>
        <dbReference type="PROSITE" id="PS50011"/>
    </source>
</evidence>
<dbReference type="CDD" id="cd14014">
    <property type="entry name" value="STKc_PknB_like"/>
    <property type="match status" value="1"/>
</dbReference>
<evidence type="ECO:0000313" key="10">
    <source>
        <dbReference type="Proteomes" id="UP001594351"/>
    </source>
</evidence>
<feature type="modified residue" description="4-aspartylphosphate" evidence="5">
    <location>
        <position position="331"/>
    </location>
</feature>
<organism evidence="9 10">
    <name type="scientific">candidate division CSSED10-310 bacterium</name>
    <dbReference type="NCBI Taxonomy" id="2855610"/>
    <lineage>
        <taxon>Bacteria</taxon>
        <taxon>Bacteria division CSSED10-310</taxon>
    </lineage>
</organism>
<dbReference type="Gene3D" id="1.10.510.10">
    <property type="entry name" value="Transferase(Phosphotransferase) domain 1"/>
    <property type="match status" value="1"/>
</dbReference>
<protein>
    <submittedName>
        <fullName evidence="9">Protein kinase</fullName>
    </submittedName>
</protein>
<dbReference type="Gene3D" id="3.40.50.2300">
    <property type="match status" value="1"/>
</dbReference>
<sequence length="399" mass="44875">MPVIVGSILGNRFDILEEIGTGGMGIVFKAKDKVLDEIVALKVLKADLATDSEMISRFKREIKVARKIKHKNVCSIYDFGMVDDIFFISMEFLAGVELSQFIDDGALSLEQIWLIIEGIIAALSAAHAINIIHRDLKPSNIMIDQDYRSIITDFGLAKYVGSSDLTQHDKILGTPVYMSPEQIRGGIVDHRSDIYSLGILLYEIFTGIPPFVDGTPIMIAMQHLNDIPARPHEINENIPEEVEKTILKCLEKDPQKRYQHVAEILHDLKIKKEEVQAEKNLKVLIADDDESIRSLLSIILQKNGFEPVLAQNGEEAIEKAIAELPALICLDVMMPRMDGYQAAEFLKDNQTTAHIPIIMITVKTEKEYKAYSKSIGIKEHITKPVDINKLIKKIKKYLS</sequence>
<dbReference type="Pfam" id="PF00072">
    <property type="entry name" value="Response_reg"/>
    <property type="match status" value="1"/>
</dbReference>
<dbReference type="SUPFAM" id="SSF56112">
    <property type="entry name" value="Protein kinase-like (PK-like)"/>
    <property type="match status" value="1"/>
</dbReference>
<keyword evidence="10" id="KW-1185">Reference proteome</keyword>
<evidence type="ECO:0000256" key="5">
    <source>
        <dbReference type="PROSITE-ProRule" id="PRU00169"/>
    </source>
</evidence>
<dbReference type="SMART" id="SM00220">
    <property type="entry name" value="S_TKc"/>
    <property type="match status" value="1"/>
</dbReference>
<evidence type="ECO:0000256" key="1">
    <source>
        <dbReference type="ARBA" id="ARBA00022679"/>
    </source>
</evidence>
<proteinExistence type="predicted"/>
<keyword evidence="2 6" id="KW-0547">Nucleotide-binding</keyword>
<evidence type="ECO:0000259" key="8">
    <source>
        <dbReference type="PROSITE" id="PS50110"/>
    </source>
</evidence>
<evidence type="ECO:0000256" key="6">
    <source>
        <dbReference type="PROSITE-ProRule" id="PRU10141"/>
    </source>
</evidence>
<dbReference type="PANTHER" id="PTHR43289">
    <property type="entry name" value="MITOGEN-ACTIVATED PROTEIN KINASE KINASE KINASE 20-RELATED"/>
    <property type="match status" value="1"/>
</dbReference>
<evidence type="ECO:0000313" key="9">
    <source>
        <dbReference type="EMBL" id="MFC1853778.1"/>
    </source>
</evidence>
<dbReference type="PROSITE" id="PS00108">
    <property type="entry name" value="PROTEIN_KINASE_ST"/>
    <property type="match status" value="1"/>
</dbReference>
<keyword evidence="4 6" id="KW-0067">ATP-binding</keyword>
<keyword evidence="1" id="KW-0808">Transferase</keyword>
<dbReference type="PROSITE" id="PS50110">
    <property type="entry name" value="RESPONSE_REGULATORY"/>
    <property type="match status" value="1"/>
</dbReference>
<dbReference type="Gene3D" id="3.30.200.20">
    <property type="entry name" value="Phosphorylase Kinase, domain 1"/>
    <property type="match status" value="1"/>
</dbReference>
<reference evidence="9 10" key="1">
    <citation type="submission" date="2024-09" db="EMBL/GenBank/DDBJ databases">
        <title>Laminarin stimulates single cell rates of sulfate reduction while oxygen inhibits transcriptomic activity in coastal marine sediment.</title>
        <authorList>
            <person name="Lindsay M."/>
            <person name="Orcutt B."/>
            <person name="Emerson D."/>
            <person name="Stepanauskas R."/>
            <person name="D'Angelo T."/>
        </authorList>
    </citation>
    <scope>NUCLEOTIDE SEQUENCE [LARGE SCALE GENOMIC DNA]</scope>
    <source>
        <strain evidence="9">SAG AM-311-K15</strain>
    </source>
</reference>
<gene>
    <name evidence="9" type="ORF">ACFL27_26640</name>
</gene>
<dbReference type="InterPro" id="IPR011009">
    <property type="entry name" value="Kinase-like_dom_sf"/>
</dbReference>
<dbReference type="InterPro" id="IPR011006">
    <property type="entry name" value="CheY-like_superfamily"/>
</dbReference>
<evidence type="ECO:0000256" key="2">
    <source>
        <dbReference type="ARBA" id="ARBA00022741"/>
    </source>
</evidence>
<dbReference type="PANTHER" id="PTHR43289:SF34">
    <property type="entry name" value="SERINE_THREONINE-PROTEIN KINASE YBDM-RELATED"/>
    <property type="match status" value="1"/>
</dbReference>
<evidence type="ECO:0000256" key="4">
    <source>
        <dbReference type="ARBA" id="ARBA00022840"/>
    </source>
</evidence>
<dbReference type="EMBL" id="JBHPBY010000601">
    <property type="protein sequence ID" value="MFC1853778.1"/>
    <property type="molecule type" value="Genomic_DNA"/>
</dbReference>
<dbReference type="SMART" id="SM00448">
    <property type="entry name" value="REC"/>
    <property type="match status" value="1"/>
</dbReference>
<feature type="binding site" evidence="6">
    <location>
        <position position="42"/>
    </location>
    <ligand>
        <name>ATP</name>
        <dbReference type="ChEBI" id="CHEBI:30616"/>
    </ligand>
</feature>
<dbReference type="SUPFAM" id="SSF52172">
    <property type="entry name" value="CheY-like"/>
    <property type="match status" value="1"/>
</dbReference>
<evidence type="ECO:0000256" key="3">
    <source>
        <dbReference type="ARBA" id="ARBA00022777"/>
    </source>
</evidence>
<dbReference type="InterPro" id="IPR001789">
    <property type="entry name" value="Sig_transdc_resp-reg_receiver"/>
</dbReference>
<feature type="domain" description="Protein kinase" evidence="7">
    <location>
        <begin position="13"/>
        <end position="269"/>
    </location>
</feature>
<dbReference type="PROSITE" id="PS50011">
    <property type="entry name" value="PROTEIN_KINASE_DOM"/>
    <property type="match status" value="1"/>
</dbReference>
<dbReference type="InterPro" id="IPR000719">
    <property type="entry name" value="Prot_kinase_dom"/>
</dbReference>
<dbReference type="Proteomes" id="UP001594351">
    <property type="component" value="Unassembled WGS sequence"/>
</dbReference>
<dbReference type="InterPro" id="IPR008271">
    <property type="entry name" value="Ser/Thr_kinase_AS"/>
</dbReference>
<keyword evidence="5" id="KW-0597">Phosphoprotein</keyword>
<dbReference type="InterPro" id="IPR017441">
    <property type="entry name" value="Protein_kinase_ATP_BS"/>
</dbReference>
<name>A0ABV6Z5Q4_UNCC1</name>
<keyword evidence="3 9" id="KW-0418">Kinase</keyword>
<dbReference type="PROSITE" id="PS00107">
    <property type="entry name" value="PROTEIN_KINASE_ATP"/>
    <property type="match status" value="1"/>
</dbReference>
<feature type="domain" description="Response regulatory" evidence="8">
    <location>
        <begin position="282"/>
        <end position="398"/>
    </location>
</feature>